<evidence type="ECO:0000313" key="2">
    <source>
        <dbReference type="EnsemblPlants" id="MELO3C003052.2.1"/>
    </source>
</evidence>
<evidence type="ECO:0000256" key="1">
    <source>
        <dbReference type="SAM" id="MobiDB-lite"/>
    </source>
</evidence>
<dbReference type="EnsemblPlants" id="MELO3C003052.2.1">
    <property type="protein sequence ID" value="MELO3C003052.2.1"/>
    <property type="gene ID" value="MELO3C003052.2"/>
</dbReference>
<protein>
    <submittedName>
        <fullName evidence="2">Uncharacterized protein</fullName>
    </submittedName>
</protein>
<feature type="region of interest" description="Disordered" evidence="1">
    <location>
        <begin position="1"/>
        <end position="26"/>
    </location>
</feature>
<name>A0A9I9CG61_CUCME</name>
<accession>A0A9I9CG61</accession>
<proteinExistence type="predicted"/>
<dbReference type="AlphaFoldDB" id="A0A9I9CG61"/>
<organism evidence="2">
    <name type="scientific">Cucumis melo</name>
    <name type="common">Muskmelon</name>
    <dbReference type="NCBI Taxonomy" id="3656"/>
    <lineage>
        <taxon>Eukaryota</taxon>
        <taxon>Viridiplantae</taxon>
        <taxon>Streptophyta</taxon>
        <taxon>Embryophyta</taxon>
        <taxon>Tracheophyta</taxon>
        <taxon>Spermatophyta</taxon>
        <taxon>Magnoliopsida</taxon>
        <taxon>eudicotyledons</taxon>
        <taxon>Gunneridae</taxon>
        <taxon>Pentapetalae</taxon>
        <taxon>rosids</taxon>
        <taxon>fabids</taxon>
        <taxon>Cucurbitales</taxon>
        <taxon>Cucurbitaceae</taxon>
        <taxon>Benincaseae</taxon>
        <taxon>Cucumis</taxon>
    </lineage>
</organism>
<sequence>MAALHRTGRGREPHEGRNSIMDNELRNSDLGRVAARNDGFWNVARRKTNADRKECRLAN</sequence>
<reference evidence="2" key="1">
    <citation type="submission" date="2023-03" db="UniProtKB">
        <authorList>
            <consortium name="EnsemblPlants"/>
        </authorList>
    </citation>
    <scope>IDENTIFICATION</scope>
</reference>
<feature type="compositionally biased region" description="Basic and acidic residues" evidence="1">
    <location>
        <begin position="9"/>
        <end position="26"/>
    </location>
</feature>
<dbReference type="Gramene" id="MELO3C003052.2.1">
    <property type="protein sequence ID" value="MELO3C003052.2.1"/>
    <property type="gene ID" value="MELO3C003052.2"/>
</dbReference>